<dbReference type="EMBL" id="KZ819783">
    <property type="protein sequence ID" value="PWN52336.1"/>
    <property type="molecule type" value="Genomic_DNA"/>
</dbReference>
<reference evidence="1 2" key="1">
    <citation type="journal article" date="2018" name="Mol. Biol. Evol.">
        <title>Broad Genomic Sampling Reveals a Smut Pathogenic Ancestry of the Fungal Clade Ustilaginomycotina.</title>
        <authorList>
            <person name="Kijpornyongpan T."/>
            <person name="Mondo S.J."/>
            <person name="Barry K."/>
            <person name="Sandor L."/>
            <person name="Lee J."/>
            <person name="Lipzen A."/>
            <person name="Pangilinan J."/>
            <person name="LaButti K."/>
            <person name="Hainaut M."/>
            <person name="Henrissat B."/>
            <person name="Grigoriev I.V."/>
            <person name="Spatafora J.W."/>
            <person name="Aime M.C."/>
        </authorList>
    </citation>
    <scope>NUCLEOTIDE SEQUENCE [LARGE SCALE GENOMIC DNA]</scope>
    <source>
        <strain evidence="1 2">SA 807</strain>
    </source>
</reference>
<protein>
    <submittedName>
        <fullName evidence="1">Acyl-CoA-binding protein</fullName>
    </submittedName>
</protein>
<dbReference type="Proteomes" id="UP000245626">
    <property type="component" value="Unassembled WGS sequence"/>
</dbReference>
<accession>A0ACD0P2X1</accession>
<evidence type="ECO:0000313" key="2">
    <source>
        <dbReference type="Proteomes" id="UP000245626"/>
    </source>
</evidence>
<proteinExistence type="predicted"/>
<gene>
    <name evidence="1" type="ORF">IE53DRAFT_385240</name>
</gene>
<evidence type="ECO:0000313" key="1">
    <source>
        <dbReference type="EMBL" id="PWN52336.1"/>
    </source>
</evidence>
<keyword evidence="2" id="KW-1185">Reference proteome</keyword>
<organism evidence="1 2">
    <name type="scientific">Violaceomyces palustris</name>
    <dbReference type="NCBI Taxonomy" id="1673888"/>
    <lineage>
        <taxon>Eukaryota</taxon>
        <taxon>Fungi</taxon>
        <taxon>Dikarya</taxon>
        <taxon>Basidiomycota</taxon>
        <taxon>Ustilaginomycotina</taxon>
        <taxon>Ustilaginomycetes</taxon>
        <taxon>Violaceomycetales</taxon>
        <taxon>Violaceomycetaceae</taxon>
        <taxon>Violaceomyces</taxon>
    </lineage>
</organism>
<sequence length="102" mass="11454">MSFAKAVEIVQGMPSDGEVQPSQDDKLKFYGLYKQATVGDVNTSRPGLFDLAGKYKWDAWNSNKGLSKEEAEQKYVEALIAILEKHSDNEDAKKWLEQLKSA</sequence>
<name>A0ACD0P2X1_9BASI</name>